<evidence type="ECO:0000313" key="3">
    <source>
        <dbReference type="Proteomes" id="UP000198885"/>
    </source>
</evidence>
<dbReference type="CDD" id="cd11304">
    <property type="entry name" value="Cadherin_repeat"/>
    <property type="match status" value="2"/>
</dbReference>
<dbReference type="SUPFAM" id="SSF81296">
    <property type="entry name" value="E set domains"/>
    <property type="match status" value="1"/>
</dbReference>
<name>A0A1H9X2M6_9RHOB</name>
<feature type="domain" description="Cadherin" evidence="1">
    <location>
        <begin position="1127"/>
        <end position="1221"/>
    </location>
</feature>
<dbReference type="Pfam" id="PF20254">
    <property type="entry name" value="DMFA2_C"/>
    <property type="match status" value="1"/>
</dbReference>
<proteinExistence type="predicted"/>
<accession>A0A1H9X2M6</accession>
<dbReference type="PROSITE" id="PS50268">
    <property type="entry name" value="CADHERIN_2"/>
    <property type="match status" value="2"/>
</dbReference>
<sequence length="1416" mass="149410">MPDNAIVIENARTDGVMSSSYWDVEHTTQIEGFATDISVNAGEQIDFKVNVNGDAGSDYLVEVFRMGYYGGAGARKVAEWTNTDAVVQPDAAYDASRGLVDAGNWSITDSWQTPADAVSGVYLARLQRLDADGNPIDGAVNQLPFIIREDDRDSDIVLQTSDTTWHAYNGWFGNNGEIGANFYGDASGTIDHPDIPGAGFFAQDRAYAVSYNRPLITRGIEGQQGGPAAGAQDYLFGADYAAIHWLEQNGYDVSYMSGLDTDRLGGDYISKYDAFISVGHDEYWSGDQRLNVETARDAGTNLLFWGGNDIYWKTRWETSIVDGVEYRTLVCYKETWATLDPAAGPDDYPNLDPADIWTGTWRDTRFEGNPLAGVGYDDHLLSGQPHTCNCAENALTGQLFGPDATGEFGGALDIPAEFAPLRVWRDTSIANGGALDLSPGILGYEWNTSPDDDLRPAGLIHLSETTIPWSRILTDVGNVTEPGVATHNLSLYRAESGALVFGAGTVFWTWALSDEHDGEPYDAQIENTDLQQFVVNMFADMGIQPGVADAVLASQNLVRATASTDTFAATATFDALPGTLPALQAVTLTGTATDDDGNAATDDGLVAAVEVSLDGGATWKLATGTTTWSYSFLPFDEGPLDIRVRAIDDSLNMPATGALDGGTVDVTEPDEPEFVSLFSPWTEFDGSAYSGSDAIQLGTTFTPTQLGDVTELRYYRGADDATDTDVRTGRLWNADGTLLATVTFTSAPNETGWQTAALATPVTLMPGQQYIVAYETLDNYVATQAFFADPYTDPYGILNAPGQNNGVFVTGTGDVMPTGSFQASNYWVDVTFAPAATDNTAPTITSPSTFTVSENAVLAGTVTATDPESNTIYYTIAGGADAALFSIDASTGALNFEFPPDFEAPADSDGDNVYELIVSATDIVDPPVQQAITVTVTDTADESGQLLSTLFAPADTPGQIVTNDATDYELGTRFTTTSSGAITSLRYYRGAADAGDVDTRTLHLWDVSGAVIASAVVSSGQGETGWQSAALSTPINVSAGETFTVSYGTTQNYAVTQNYFTTAQTSAGGGIEAPASAGGAGNGVFSANSTGGYPTASYQASNYWVDVTFAAQPEVNDPPVIGSNSFNAAENQTVAANIAAIDPDGDDLIFAVTGGADAGQFILDPETGLLTFIDAPDFEAPADADADNIYEVGISVSDGTNPAVTANLTISVTDIVNEPSGAAWSLFSSADTPEQTATSDPTDYELGVRFVAAEDGLLTSLRYYRGTADAGDTDTRTLNLWDAAGTNLGNVEVVSTPGQVGWQTGTLATAVEIDAGSSYIASYGTEQNYTYSSSFFTSAWTSDDGMLSAPASTGGAGNGVFNASGPGLFPTGSYNATNYWVDVMVEPLEDDVQMLSALDSALGTTMQSLSDFDVSL</sequence>
<feature type="domain" description="Cadherin" evidence="1">
    <location>
        <begin position="844"/>
        <end position="955"/>
    </location>
</feature>
<dbReference type="Pfam" id="PF13313">
    <property type="entry name" value="DUF4082"/>
    <property type="match status" value="3"/>
</dbReference>
<dbReference type="GO" id="GO:0007156">
    <property type="term" value="P:homophilic cell adhesion via plasma membrane adhesion molecules"/>
    <property type="evidence" value="ECO:0007669"/>
    <property type="project" value="InterPro"/>
</dbReference>
<reference evidence="2 3" key="1">
    <citation type="submission" date="2016-10" db="EMBL/GenBank/DDBJ databases">
        <authorList>
            <person name="de Groot N.N."/>
        </authorList>
    </citation>
    <scope>NUCLEOTIDE SEQUENCE [LARGE SCALE GENOMIC DNA]</scope>
    <source>
        <strain evidence="2 3">DSM 23042</strain>
    </source>
</reference>
<dbReference type="GO" id="GO:0005509">
    <property type="term" value="F:calcium ion binding"/>
    <property type="evidence" value="ECO:0007669"/>
    <property type="project" value="InterPro"/>
</dbReference>
<gene>
    <name evidence="2" type="ORF">SAMN04490244_1176</name>
</gene>
<protein>
    <submittedName>
        <fullName evidence="2">Cadherin domain-containing protein</fullName>
    </submittedName>
</protein>
<dbReference type="SMART" id="SM00112">
    <property type="entry name" value="CA"/>
    <property type="match status" value="2"/>
</dbReference>
<dbReference type="Gene3D" id="2.60.40.60">
    <property type="entry name" value="Cadherins"/>
    <property type="match status" value="2"/>
</dbReference>
<dbReference type="InterPro" id="IPR015919">
    <property type="entry name" value="Cadherin-like_sf"/>
</dbReference>
<dbReference type="InterPro" id="IPR046540">
    <property type="entry name" value="DMFA2_C"/>
</dbReference>
<dbReference type="RefSeq" id="WP_092696200.1">
    <property type="nucleotide sequence ID" value="NZ_FOGU01000017.1"/>
</dbReference>
<dbReference type="Gene3D" id="2.60.40.650">
    <property type="match status" value="1"/>
</dbReference>
<keyword evidence="3" id="KW-1185">Reference proteome</keyword>
<dbReference type="InterPro" id="IPR002126">
    <property type="entry name" value="Cadherin-like_dom"/>
</dbReference>
<dbReference type="InterPro" id="IPR025141">
    <property type="entry name" value="DUF4082"/>
</dbReference>
<dbReference type="SUPFAM" id="SSF49313">
    <property type="entry name" value="Cadherin-like"/>
    <property type="match status" value="2"/>
</dbReference>
<dbReference type="InterPro" id="IPR014756">
    <property type="entry name" value="Ig_E-set"/>
</dbReference>
<dbReference type="Pfam" id="PF17963">
    <property type="entry name" value="Big_9"/>
    <property type="match status" value="1"/>
</dbReference>
<dbReference type="GO" id="GO:0016020">
    <property type="term" value="C:membrane"/>
    <property type="evidence" value="ECO:0007669"/>
    <property type="project" value="InterPro"/>
</dbReference>
<dbReference type="STRING" id="641238.SAMN04490244_1176"/>
<evidence type="ECO:0000313" key="2">
    <source>
        <dbReference type="EMBL" id="SES40390.1"/>
    </source>
</evidence>
<evidence type="ECO:0000259" key="1">
    <source>
        <dbReference type="PROSITE" id="PS50268"/>
    </source>
</evidence>
<dbReference type="EMBL" id="FOGU01000017">
    <property type="protein sequence ID" value="SES40390.1"/>
    <property type="molecule type" value="Genomic_DNA"/>
</dbReference>
<dbReference type="Pfam" id="PF00028">
    <property type="entry name" value="Cadherin"/>
    <property type="match status" value="1"/>
</dbReference>
<dbReference type="OrthoDB" id="505641at2"/>
<dbReference type="Proteomes" id="UP000198885">
    <property type="component" value="Unassembled WGS sequence"/>
</dbReference>
<organism evidence="2 3">
    <name type="scientific">Tranquillimonas rosea</name>
    <dbReference type="NCBI Taxonomy" id="641238"/>
    <lineage>
        <taxon>Bacteria</taxon>
        <taxon>Pseudomonadati</taxon>
        <taxon>Pseudomonadota</taxon>
        <taxon>Alphaproteobacteria</taxon>
        <taxon>Rhodobacterales</taxon>
        <taxon>Roseobacteraceae</taxon>
        <taxon>Tranquillimonas</taxon>
    </lineage>
</organism>